<evidence type="ECO:0000256" key="1">
    <source>
        <dbReference type="SAM" id="MobiDB-lite"/>
    </source>
</evidence>
<feature type="region of interest" description="Disordered" evidence="1">
    <location>
        <begin position="1"/>
        <end position="20"/>
    </location>
</feature>
<keyword evidence="2" id="KW-0812">Transmembrane</keyword>
<gene>
    <name evidence="3" type="ORF">KDA_31390</name>
</gene>
<organism evidence="3 4">
    <name type="scientific">Dictyobacter alpinus</name>
    <dbReference type="NCBI Taxonomy" id="2014873"/>
    <lineage>
        <taxon>Bacteria</taxon>
        <taxon>Bacillati</taxon>
        <taxon>Chloroflexota</taxon>
        <taxon>Ktedonobacteria</taxon>
        <taxon>Ktedonobacterales</taxon>
        <taxon>Dictyobacteraceae</taxon>
        <taxon>Dictyobacter</taxon>
    </lineage>
</organism>
<keyword evidence="2" id="KW-0472">Membrane</keyword>
<name>A0A402B8I1_9CHLR</name>
<accession>A0A402B8I1</accession>
<feature type="transmembrane region" description="Helical" evidence="2">
    <location>
        <begin position="30"/>
        <end position="52"/>
    </location>
</feature>
<keyword evidence="4" id="KW-1185">Reference proteome</keyword>
<dbReference type="RefSeq" id="WP_126627968.1">
    <property type="nucleotide sequence ID" value="NZ_BIFT01000001.1"/>
</dbReference>
<feature type="transmembrane region" description="Helical" evidence="2">
    <location>
        <begin position="233"/>
        <end position="252"/>
    </location>
</feature>
<evidence type="ECO:0000313" key="4">
    <source>
        <dbReference type="Proteomes" id="UP000287171"/>
    </source>
</evidence>
<keyword evidence="2" id="KW-1133">Transmembrane helix</keyword>
<proteinExistence type="predicted"/>
<dbReference type="Proteomes" id="UP000287171">
    <property type="component" value="Unassembled WGS sequence"/>
</dbReference>
<evidence type="ECO:0000313" key="3">
    <source>
        <dbReference type="EMBL" id="GCE27655.1"/>
    </source>
</evidence>
<dbReference type="AlphaFoldDB" id="A0A402B8I1"/>
<comment type="caution">
    <text evidence="3">The sequence shown here is derived from an EMBL/GenBank/DDBJ whole genome shotgun (WGS) entry which is preliminary data.</text>
</comment>
<protein>
    <submittedName>
        <fullName evidence="3">Uncharacterized protein</fullName>
    </submittedName>
</protein>
<sequence length="294" mass="31728">MSIHVPSTNMPPRSPAQSTSRSTIATAVRLVLIAFITLGLPVLYALSAIPYMSAGYDLSKAQLNVTGAPGAYILFTLSLSSAVSGHWSTSGITAQLQGINQKLTVIPAREQDWSDSIEGKANTTRIDGALLLPSSVSETKDLIGTVTGAIDYPRASSFNDFQTSTIPISVSLHIKLISGQEMFFQSGRALLYGVGILGTLLLGGFFLLLRLYNRVTKMSPLLASVQGFKSWQGVIYLYQFYLLVILGTSFFISLDTPAPKNEVFLLATIMAAAAFLAVLIYIIGMYRTIQQTAR</sequence>
<feature type="transmembrane region" description="Helical" evidence="2">
    <location>
        <begin position="264"/>
        <end position="284"/>
    </location>
</feature>
<dbReference type="EMBL" id="BIFT01000001">
    <property type="protein sequence ID" value="GCE27655.1"/>
    <property type="molecule type" value="Genomic_DNA"/>
</dbReference>
<feature type="transmembrane region" description="Helical" evidence="2">
    <location>
        <begin position="189"/>
        <end position="212"/>
    </location>
</feature>
<reference evidence="4" key="1">
    <citation type="submission" date="2018-12" db="EMBL/GenBank/DDBJ databases">
        <title>Tengunoibacter tsumagoiensis gen. nov., sp. nov., Dictyobacter kobayashii sp. nov., D. alpinus sp. nov., and D. joshuensis sp. nov. and description of Dictyobacteraceae fam. nov. within the order Ktedonobacterales isolated from Tengu-no-mugimeshi.</title>
        <authorList>
            <person name="Wang C.M."/>
            <person name="Zheng Y."/>
            <person name="Sakai Y."/>
            <person name="Toyoda A."/>
            <person name="Minakuchi Y."/>
            <person name="Abe K."/>
            <person name="Yokota A."/>
            <person name="Yabe S."/>
        </authorList>
    </citation>
    <scope>NUCLEOTIDE SEQUENCE [LARGE SCALE GENOMIC DNA]</scope>
    <source>
        <strain evidence="4">Uno16</strain>
    </source>
</reference>
<evidence type="ECO:0000256" key="2">
    <source>
        <dbReference type="SAM" id="Phobius"/>
    </source>
</evidence>